<evidence type="ECO:0000313" key="2">
    <source>
        <dbReference type="Proteomes" id="UP000564604"/>
    </source>
</evidence>
<dbReference type="AlphaFoldDB" id="A0A9Q5FNW2"/>
<gene>
    <name evidence="1" type="ORF">HBN89_03565</name>
</gene>
<dbReference type="RefSeq" id="WP_029611614.1">
    <property type="nucleotide sequence ID" value="NZ_CP176572.1"/>
</dbReference>
<comment type="caution">
    <text evidence="1">The sequence shown here is derived from an EMBL/GenBank/DDBJ whole genome shotgun (WGS) entry which is preliminary data.</text>
</comment>
<accession>A0A9Q5FNW2</accession>
<sequence>MPSLLLIEKYCEVFCDFFTVVQKVKVSYKNWRKALYYLTCTLAMRQFAITFAEIDPTVHLTNGLRKDKKAVIKFRVYNH</sequence>
<dbReference type="EMBL" id="JAAQYX010000003">
    <property type="protein sequence ID" value="NNB48368.1"/>
    <property type="molecule type" value="Genomic_DNA"/>
</dbReference>
<proteinExistence type="predicted"/>
<organism evidence="1 2">
    <name type="scientific">Pseudomonas fragi</name>
    <dbReference type="NCBI Taxonomy" id="296"/>
    <lineage>
        <taxon>Bacteria</taxon>
        <taxon>Pseudomonadati</taxon>
        <taxon>Pseudomonadota</taxon>
        <taxon>Gammaproteobacteria</taxon>
        <taxon>Pseudomonadales</taxon>
        <taxon>Pseudomonadaceae</taxon>
        <taxon>Pseudomonas</taxon>
    </lineage>
</organism>
<evidence type="ECO:0000313" key="1">
    <source>
        <dbReference type="EMBL" id="NNB48368.1"/>
    </source>
</evidence>
<name>A0A9Q5FNW2_PSEFR</name>
<protein>
    <submittedName>
        <fullName evidence="1">Uncharacterized protein</fullName>
    </submittedName>
</protein>
<dbReference type="Proteomes" id="UP000564604">
    <property type="component" value="Unassembled WGS sequence"/>
</dbReference>
<reference evidence="1 2" key="1">
    <citation type="journal article" date="2020" name="Front. Microbiol.">
        <title>Genetic Organization of the aprX-lipA2 Operon Affects the Proteolytic Potential of Pseudomonas Species in Milk.</title>
        <authorList>
            <person name="Maier C."/>
            <person name="Huptas C."/>
            <person name="von Neubeck M."/>
            <person name="Scherer S."/>
            <person name="Wenning M."/>
            <person name="Lucking G."/>
        </authorList>
    </citation>
    <scope>NUCLEOTIDE SEQUENCE [LARGE SCALE GENOMIC DNA]</scope>
    <source>
        <strain evidence="1 2">WS 5094</strain>
    </source>
</reference>